<evidence type="ECO:0000313" key="8">
    <source>
        <dbReference type="Proteomes" id="UP000789738"/>
    </source>
</evidence>
<dbReference type="Pfam" id="PF00580">
    <property type="entry name" value="UvrD-helicase"/>
    <property type="match status" value="1"/>
</dbReference>
<dbReference type="PANTHER" id="PTHR11070:SF48">
    <property type="entry name" value="ATP-DEPENDENT HELICASE_NUCLEASE SUBUNIT A"/>
    <property type="match status" value="1"/>
</dbReference>
<dbReference type="EC" id="3.6.4.12" evidence="7"/>
<accession>A0AA86JTJ1</accession>
<keyword evidence="2 5" id="KW-0378">Hydrolase</keyword>
<keyword evidence="3 5" id="KW-0347">Helicase</keyword>
<feature type="domain" description="UvrD-like helicase ATP-binding" evidence="6">
    <location>
        <begin position="4"/>
        <end position="108"/>
    </location>
</feature>
<dbReference type="GO" id="GO:0005829">
    <property type="term" value="C:cytosol"/>
    <property type="evidence" value="ECO:0007669"/>
    <property type="project" value="TreeGrafter"/>
</dbReference>
<dbReference type="EMBL" id="CAKJVE010000004">
    <property type="protein sequence ID" value="CAG9703054.1"/>
    <property type="molecule type" value="Genomic_DNA"/>
</dbReference>
<evidence type="ECO:0000256" key="2">
    <source>
        <dbReference type="ARBA" id="ARBA00022801"/>
    </source>
</evidence>
<gene>
    <name evidence="7" type="ORF">CNEO_40317</name>
</gene>
<proteinExistence type="predicted"/>
<feature type="binding site" evidence="5">
    <location>
        <begin position="25"/>
        <end position="32"/>
    </location>
    <ligand>
        <name>ATP</name>
        <dbReference type="ChEBI" id="CHEBI:30616"/>
    </ligand>
</feature>
<evidence type="ECO:0000313" key="7">
    <source>
        <dbReference type="EMBL" id="CAG9703054.1"/>
    </source>
</evidence>
<name>A0AA86JTJ1_9CLOT</name>
<dbReference type="GO" id="GO:0016787">
    <property type="term" value="F:hydrolase activity"/>
    <property type="evidence" value="ECO:0007669"/>
    <property type="project" value="UniProtKB-UniRule"/>
</dbReference>
<dbReference type="GO" id="GO:0043138">
    <property type="term" value="F:3'-5' DNA helicase activity"/>
    <property type="evidence" value="ECO:0007669"/>
    <property type="project" value="TreeGrafter"/>
</dbReference>
<evidence type="ECO:0000259" key="6">
    <source>
        <dbReference type="PROSITE" id="PS51198"/>
    </source>
</evidence>
<dbReference type="InterPro" id="IPR014016">
    <property type="entry name" value="UvrD-like_ATP-bd"/>
</dbReference>
<dbReference type="Proteomes" id="UP000789738">
    <property type="component" value="Unassembled WGS sequence"/>
</dbReference>
<dbReference type="GO" id="GO:0000725">
    <property type="term" value="P:recombinational repair"/>
    <property type="evidence" value="ECO:0007669"/>
    <property type="project" value="TreeGrafter"/>
</dbReference>
<dbReference type="InterPro" id="IPR000212">
    <property type="entry name" value="DNA_helicase_UvrD/REP"/>
</dbReference>
<dbReference type="AlphaFoldDB" id="A0AA86JTJ1"/>
<dbReference type="InterPro" id="IPR027417">
    <property type="entry name" value="P-loop_NTPase"/>
</dbReference>
<dbReference type="PANTHER" id="PTHR11070">
    <property type="entry name" value="UVRD / RECB / PCRA DNA HELICASE FAMILY MEMBER"/>
    <property type="match status" value="1"/>
</dbReference>
<dbReference type="GO" id="GO:0003677">
    <property type="term" value="F:DNA binding"/>
    <property type="evidence" value="ECO:0007669"/>
    <property type="project" value="InterPro"/>
</dbReference>
<keyword evidence="1 5" id="KW-0547">Nucleotide-binding</keyword>
<reference evidence="7" key="1">
    <citation type="submission" date="2021-10" db="EMBL/GenBank/DDBJ databases">
        <authorList>
            <person name="Mesa V."/>
        </authorList>
    </citation>
    <scope>NUCLEOTIDE SEQUENCE</scope>
    <source>
        <strain evidence="7">CC3_PB</strain>
    </source>
</reference>
<dbReference type="GO" id="GO:0033202">
    <property type="term" value="C:DNA helicase complex"/>
    <property type="evidence" value="ECO:0007669"/>
    <property type="project" value="TreeGrafter"/>
</dbReference>
<sequence>MGETKWTNEQLSAIKTRNCNLLVAAAAGSGKTAVLVERIIKIITDEENPVDIDKLLVVTFTNAAAAEMRERIANAISKALDENPDSKNLQNQLTLLNRANITTMHSFV</sequence>
<evidence type="ECO:0000256" key="1">
    <source>
        <dbReference type="ARBA" id="ARBA00022741"/>
    </source>
</evidence>
<comment type="caution">
    <text evidence="7">The sequence shown here is derived from an EMBL/GenBank/DDBJ whole genome shotgun (WGS) entry which is preliminary data.</text>
</comment>
<dbReference type="GO" id="GO:0005524">
    <property type="term" value="F:ATP binding"/>
    <property type="evidence" value="ECO:0007669"/>
    <property type="project" value="UniProtKB-UniRule"/>
</dbReference>
<evidence type="ECO:0000256" key="3">
    <source>
        <dbReference type="ARBA" id="ARBA00022806"/>
    </source>
</evidence>
<dbReference type="Gene3D" id="3.40.50.300">
    <property type="entry name" value="P-loop containing nucleotide triphosphate hydrolases"/>
    <property type="match status" value="1"/>
</dbReference>
<dbReference type="PROSITE" id="PS51198">
    <property type="entry name" value="UVRD_HELICASE_ATP_BIND"/>
    <property type="match status" value="1"/>
</dbReference>
<evidence type="ECO:0000256" key="4">
    <source>
        <dbReference type="ARBA" id="ARBA00022840"/>
    </source>
</evidence>
<organism evidence="7 8">
    <name type="scientific">Clostridium neonatale</name>
    <dbReference type="NCBI Taxonomy" id="137838"/>
    <lineage>
        <taxon>Bacteria</taxon>
        <taxon>Bacillati</taxon>
        <taxon>Bacillota</taxon>
        <taxon>Clostridia</taxon>
        <taxon>Eubacteriales</taxon>
        <taxon>Clostridiaceae</taxon>
        <taxon>Clostridium</taxon>
    </lineage>
</organism>
<dbReference type="RefSeq" id="WP_342350231.1">
    <property type="nucleotide sequence ID" value="NZ_CAKJVE010000004.1"/>
</dbReference>
<dbReference type="SUPFAM" id="SSF52540">
    <property type="entry name" value="P-loop containing nucleoside triphosphate hydrolases"/>
    <property type="match status" value="1"/>
</dbReference>
<keyword evidence="4 5" id="KW-0067">ATP-binding</keyword>
<protein>
    <submittedName>
        <fullName evidence="7">DNA helicase</fullName>
        <ecNumber evidence="7">3.6.4.12</ecNumber>
    </submittedName>
</protein>
<evidence type="ECO:0000256" key="5">
    <source>
        <dbReference type="PROSITE-ProRule" id="PRU00560"/>
    </source>
</evidence>